<keyword evidence="1" id="KW-1133">Transmembrane helix</keyword>
<reference evidence="2 3" key="1">
    <citation type="submission" date="2023-07" db="EMBL/GenBank/DDBJ databases">
        <title>Sequencing the genomes of 1000 actinobacteria strains.</title>
        <authorList>
            <person name="Klenk H.-P."/>
        </authorList>
    </citation>
    <scope>NUCLEOTIDE SEQUENCE [LARGE SCALE GENOMIC DNA]</scope>
    <source>
        <strain evidence="2 3">DSM 44710</strain>
    </source>
</reference>
<feature type="transmembrane region" description="Helical" evidence="1">
    <location>
        <begin position="91"/>
        <end position="111"/>
    </location>
</feature>
<comment type="caution">
    <text evidence="2">The sequence shown here is derived from an EMBL/GenBank/DDBJ whole genome shotgun (WGS) entry which is preliminary data.</text>
</comment>
<accession>A0ABT9MVB1</accession>
<name>A0ABT9MVB1_9ACTN</name>
<protein>
    <submittedName>
        <fullName evidence="2">Uncharacterized protein</fullName>
    </submittedName>
</protein>
<organism evidence="2 3">
    <name type="scientific">Catenuloplanes nepalensis</name>
    <dbReference type="NCBI Taxonomy" id="587533"/>
    <lineage>
        <taxon>Bacteria</taxon>
        <taxon>Bacillati</taxon>
        <taxon>Actinomycetota</taxon>
        <taxon>Actinomycetes</taxon>
        <taxon>Micromonosporales</taxon>
        <taxon>Micromonosporaceae</taxon>
        <taxon>Catenuloplanes</taxon>
    </lineage>
</organism>
<dbReference type="EMBL" id="JAUSRA010000001">
    <property type="protein sequence ID" value="MDP9795384.1"/>
    <property type="molecule type" value="Genomic_DNA"/>
</dbReference>
<gene>
    <name evidence="2" type="ORF">J2S43_003896</name>
</gene>
<proteinExistence type="predicted"/>
<sequence length="140" mass="14440">MGQHEPAEQPAVVQEGDVIMPDRGLFIPPTPVVRDAAPQSGLIEFLDNRWRFAETSDANAKRALLLLAGALVSIALTLGLLLTLLTGVGMLLAALAGHLPPAVLALVPLLGGGDRGGGGERLPAEAVRHGTLSTVEGRST</sequence>
<dbReference type="Proteomes" id="UP001240984">
    <property type="component" value="Unassembled WGS sequence"/>
</dbReference>
<keyword evidence="1" id="KW-0472">Membrane</keyword>
<feature type="transmembrane region" description="Helical" evidence="1">
    <location>
        <begin position="64"/>
        <end position="85"/>
    </location>
</feature>
<evidence type="ECO:0000313" key="3">
    <source>
        <dbReference type="Proteomes" id="UP001240984"/>
    </source>
</evidence>
<evidence type="ECO:0000256" key="1">
    <source>
        <dbReference type="SAM" id="Phobius"/>
    </source>
</evidence>
<keyword evidence="3" id="KW-1185">Reference proteome</keyword>
<keyword evidence="1" id="KW-0812">Transmembrane</keyword>
<evidence type="ECO:0000313" key="2">
    <source>
        <dbReference type="EMBL" id="MDP9795384.1"/>
    </source>
</evidence>
<dbReference type="RefSeq" id="WP_306831150.1">
    <property type="nucleotide sequence ID" value="NZ_JAUSRA010000001.1"/>
</dbReference>